<dbReference type="GO" id="GO:0019856">
    <property type="term" value="P:pyrimidine nucleobase biosynthetic process"/>
    <property type="evidence" value="ECO:0007669"/>
    <property type="project" value="InterPro"/>
</dbReference>
<dbReference type="GO" id="GO:0044205">
    <property type="term" value="P:'de novo' UMP biosynthetic process"/>
    <property type="evidence" value="ECO:0007669"/>
    <property type="project" value="UniProtKB-UniRule"/>
</dbReference>
<organism evidence="9 10">
    <name type="scientific">Desulfotomaculum copahuensis</name>
    <dbReference type="NCBI Taxonomy" id="1838280"/>
    <lineage>
        <taxon>Bacteria</taxon>
        <taxon>Bacillati</taxon>
        <taxon>Bacillota</taxon>
        <taxon>Clostridia</taxon>
        <taxon>Eubacteriales</taxon>
        <taxon>Desulfotomaculaceae</taxon>
        <taxon>Desulfotomaculum</taxon>
    </lineage>
</organism>
<accession>A0A1B7LJN4</accession>
<comment type="function">
    <text evidence="7">Catalyzes the transfer of a ribosyl phosphate group from 5-phosphoribose 1-diphosphate to orotate, leading to the formation of orotidine monophosphate (OMP).</text>
</comment>
<evidence type="ECO:0000256" key="5">
    <source>
        <dbReference type="ARBA" id="ARBA00022842"/>
    </source>
</evidence>
<comment type="caution">
    <text evidence="9">The sequence shown here is derived from an EMBL/GenBank/DDBJ whole genome shotgun (WGS) entry which is preliminary data.</text>
</comment>
<dbReference type="PANTHER" id="PTHR19278">
    <property type="entry name" value="OROTATE PHOSPHORIBOSYLTRANSFERASE"/>
    <property type="match status" value="1"/>
</dbReference>
<evidence type="ECO:0000256" key="6">
    <source>
        <dbReference type="ARBA" id="ARBA00022975"/>
    </source>
</evidence>
<dbReference type="Proteomes" id="UP000078532">
    <property type="component" value="Unassembled WGS sequence"/>
</dbReference>
<evidence type="ECO:0000256" key="3">
    <source>
        <dbReference type="ARBA" id="ARBA00022676"/>
    </source>
</evidence>
<dbReference type="OrthoDB" id="9783570at2"/>
<evidence type="ECO:0000313" key="9">
    <source>
        <dbReference type="EMBL" id="OAT86777.1"/>
    </source>
</evidence>
<comment type="cofactor">
    <cofactor evidence="7">
        <name>Mg(2+)</name>
        <dbReference type="ChEBI" id="CHEBI:18420"/>
    </cofactor>
</comment>
<dbReference type="Pfam" id="PF00156">
    <property type="entry name" value="Pribosyltran"/>
    <property type="match status" value="1"/>
</dbReference>
<feature type="domain" description="Phosphoribosyltransferase" evidence="8">
    <location>
        <begin position="58"/>
        <end position="150"/>
    </location>
</feature>
<dbReference type="NCBIfam" id="TIGR01367">
    <property type="entry name" value="pyrE_Therm"/>
    <property type="match status" value="1"/>
</dbReference>
<dbReference type="InterPro" id="IPR029057">
    <property type="entry name" value="PRTase-like"/>
</dbReference>
<dbReference type="AlphaFoldDB" id="A0A1B7LJN4"/>
<keyword evidence="4 7" id="KW-0808">Transferase</keyword>
<feature type="binding site" evidence="7">
    <location>
        <position position="146"/>
    </location>
    <ligand>
        <name>orotate</name>
        <dbReference type="ChEBI" id="CHEBI:30839"/>
    </ligand>
</feature>
<comment type="catalytic activity">
    <reaction evidence="7">
        <text>orotidine 5'-phosphate + diphosphate = orotate + 5-phospho-alpha-D-ribose 1-diphosphate</text>
        <dbReference type="Rhea" id="RHEA:10380"/>
        <dbReference type="ChEBI" id="CHEBI:30839"/>
        <dbReference type="ChEBI" id="CHEBI:33019"/>
        <dbReference type="ChEBI" id="CHEBI:57538"/>
        <dbReference type="ChEBI" id="CHEBI:58017"/>
        <dbReference type="EC" id="2.4.2.10"/>
    </reaction>
</comment>
<dbReference type="InterPro" id="IPR006273">
    <property type="entry name" value="Orotate_PRibTrfase_bac"/>
</dbReference>
<dbReference type="HAMAP" id="MF_01208">
    <property type="entry name" value="PyrE"/>
    <property type="match status" value="1"/>
</dbReference>
<dbReference type="UniPathway" id="UPA00070">
    <property type="reaction ID" value="UER00119"/>
</dbReference>
<sequence length="199" mass="21388">MTSQEVLQIFEKTGAMLKGHFLLTSGRHSDRYFQCARVLQYPRYCEELCRELAAPFQGREIGVVAGPAMGGILVAYEAARALQARNIFAERENGVMTLRRGFQLAPGERVLVVEDVVTTGGSVREVIDVVRRAGGLVAGTAALVDRSNGTVDFGVPFHALVTVPAVSYAPEECPLCRRGLPAVKPGSRQPAPAHGTPKA</sequence>
<protein>
    <recommendedName>
        <fullName evidence="2 7">Orotate phosphoribosyltransferase</fullName>
        <shortName evidence="7">OPRT</shortName>
        <shortName evidence="7">OPRTase</shortName>
        <ecNumber evidence="2 7">2.4.2.10</ecNumber>
    </recommendedName>
</protein>
<evidence type="ECO:0000313" key="10">
    <source>
        <dbReference type="Proteomes" id="UP000078532"/>
    </source>
</evidence>
<gene>
    <name evidence="7" type="primary">pyrE</name>
    <name evidence="9" type="ORF">A6M21_02680</name>
</gene>
<comment type="similarity">
    <text evidence="7">Belongs to the purine/pyrimidine phosphoribosyltransferase family. PyrE subfamily.</text>
</comment>
<comment type="subunit">
    <text evidence="7">Homodimer.</text>
</comment>
<evidence type="ECO:0000256" key="2">
    <source>
        <dbReference type="ARBA" id="ARBA00011971"/>
    </source>
</evidence>
<dbReference type="Gene3D" id="3.40.50.2020">
    <property type="match status" value="1"/>
</dbReference>
<dbReference type="EMBL" id="LYVF01000009">
    <property type="protein sequence ID" value="OAT86777.1"/>
    <property type="molecule type" value="Genomic_DNA"/>
</dbReference>
<dbReference type="InterPro" id="IPR023031">
    <property type="entry name" value="OPRT"/>
</dbReference>
<evidence type="ECO:0000256" key="1">
    <source>
        <dbReference type="ARBA" id="ARBA00004889"/>
    </source>
</evidence>
<keyword evidence="10" id="KW-1185">Reference proteome</keyword>
<dbReference type="SUPFAM" id="SSF53271">
    <property type="entry name" value="PRTase-like"/>
    <property type="match status" value="1"/>
</dbReference>
<evidence type="ECO:0000259" key="8">
    <source>
        <dbReference type="Pfam" id="PF00156"/>
    </source>
</evidence>
<feature type="binding site" description="in other chain" evidence="7">
    <location>
        <begin position="114"/>
        <end position="122"/>
    </location>
    <ligand>
        <name>5-phospho-alpha-D-ribose 1-diphosphate</name>
        <dbReference type="ChEBI" id="CHEBI:58017"/>
        <note>ligand shared between dimeric partners</note>
    </ligand>
</feature>
<dbReference type="GO" id="GO:0000287">
    <property type="term" value="F:magnesium ion binding"/>
    <property type="evidence" value="ECO:0007669"/>
    <property type="project" value="UniProtKB-UniRule"/>
</dbReference>
<dbReference type="GO" id="GO:0004588">
    <property type="term" value="F:orotate phosphoribosyltransferase activity"/>
    <property type="evidence" value="ECO:0007669"/>
    <property type="project" value="UniProtKB-UniRule"/>
</dbReference>
<proteinExistence type="inferred from homology"/>
<feature type="binding site" evidence="7">
    <location>
        <position position="118"/>
    </location>
    <ligand>
        <name>orotate</name>
        <dbReference type="ChEBI" id="CHEBI:30839"/>
    </ligand>
</feature>
<dbReference type="InterPro" id="IPR000836">
    <property type="entry name" value="PRTase_dom"/>
</dbReference>
<dbReference type="PANTHER" id="PTHR19278:SF9">
    <property type="entry name" value="URIDINE 5'-MONOPHOSPHATE SYNTHASE"/>
    <property type="match status" value="1"/>
</dbReference>
<dbReference type="CDD" id="cd06223">
    <property type="entry name" value="PRTases_typeI"/>
    <property type="match status" value="1"/>
</dbReference>
<dbReference type="EC" id="2.4.2.10" evidence="2 7"/>
<comment type="caution">
    <text evidence="7">Lacks conserved residue(s) required for the propagation of feature annotation.</text>
</comment>
<evidence type="ECO:0000256" key="7">
    <source>
        <dbReference type="HAMAP-Rule" id="MF_01208"/>
    </source>
</evidence>
<dbReference type="STRING" id="1838280.A6M21_02680"/>
<reference evidence="9 10" key="1">
    <citation type="submission" date="2016-04" db="EMBL/GenBank/DDBJ databases">
        <authorList>
            <person name="Evans L.H."/>
            <person name="Alamgir A."/>
            <person name="Owens N."/>
            <person name="Weber N.D."/>
            <person name="Virtaneva K."/>
            <person name="Barbian K."/>
            <person name="Babar A."/>
            <person name="Rosenke K."/>
        </authorList>
    </citation>
    <scope>NUCLEOTIDE SEQUENCE [LARGE SCALE GENOMIC DNA]</scope>
    <source>
        <strain evidence="9 10">LMa1</strain>
    </source>
</reference>
<keyword evidence="6 7" id="KW-0665">Pyrimidine biosynthesis</keyword>
<keyword evidence="5 7" id="KW-0460">Magnesium</keyword>
<keyword evidence="3 7" id="KW-0328">Glycosyltransferase</keyword>
<evidence type="ECO:0000256" key="4">
    <source>
        <dbReference type="ARBA" id="ARBA00022679"/>
    </source>
</evidence>
<comment type="pathway">
    <text evidence="1 7">Pyrimidine metabolism; UMP biosynthesis via de novo pathway; UMP from orotate: step 1/2.</text>
</comment>
<name>A0A1B7LJN4_9FIRM</name>